<reference evidence="1" key="1">
    <citation type="journal article" date="2019" name="MBio">
        <title>Virus Genomes from Deep Sea Sediments Expand the Ocean Megavirome and Support Independent Origins of Viral Gigantism.</title>
        <authorList>
            <person name="Backstrom D."/>
            <person name="Yutin N."/>
            <person name="Jorgensen S.L."/>
            <person name="Dharamshi J."/>
            <person name="Homa F."/>
            <person name="Zaremba-Niedwiedzka K."/>
            <person name="Spang A."/>
            <person name="Wolf Y.I."/>
            <person name="Koonin E.V."/>
            <person name="Ettema T.J."/>
        </authorList>
    </citation>
    <scope>NUCLEOTIDE SEQUENCE</scope>
</reference>
<organism evidence="1">
    <name type="scientific">Marseillevirus LCMAC202</name>
    <dbReference type="NCBI Taxonomy" id="2506606"/>
    <lineage>
        <taxon>Viruses</taxon>
        <taxon>Varidnaviria</taxon>
        <taxon>Bamfordvirae</taxon>
        <taxon>Nucleocytoviricota</taxon>
        <taxon>Megaviricetes</taxon>
        <taxon>Pimascovirales</taxon>
        <taxon>Pimascovirales incertae sedis</taxon>
        <taxon>Marseilleviridae</taxon>
    </lineage>
</organism>
<dbReference type="InterPro" id="IPR005502">
    <property type="entry name" value="Ribosyl_crysJ1"/>
</dbReference>
<dbReference type="EMBL" id="MK500370">
    <property type="protein sequence ID" value="QBK87850.1"/>
    <property type="molecule type" value="Genomic_DNA"/>
</dbReference>
<proteinExistence type="predicted"/>
<protein>
    <submittedName>
        <fullName evidence="1">ADP-ribosylglycohydrolase</fullName>
    </submittedName>
</protein>
<name>A0A481YXX2_9VIRU</name>
<accession>A0A481YXX2</accession>
<dbReference type="SUPFAM" id="SSF101478">
    <property type="entry name" value="ADP-ribosylglycohydrolase"/>
    <property type="match status" value="1"/>
</dbReference>
<dbReference type="PANTHER" id="PTHR16222:SF35">
    <property type="entry name" value="ADP-RIBOSYLGLYCOHYDROLASE"/>
    <property type="match status" value="1"/>
</dbReference>
<dbReference type="PANTHER" id="PTHR16222">
    <property type="entry name" value="ADP-RIBOSYLGLYCOHYDROLASE"/>
    <property type="match status" value="1"/>
</dbReference>
<gene>
    <name evidence="1" type="ORF">LCMAC202_02110</name>
</gene>
<keyword evidence="1" id="KW-0378">Hydrolase</keyword>
<sequence length="475" mass="52816">MFTNQPQWFEFGMLAKVAIENKITTYRNNMIKYRRHYKQDLTTPIYINTYVLLPTMWLWPNLEFGTLGDYRQPWAKTQMMLRQEFSEYRLTFSKGPETEFSIPGIEKLFKECNWKFWCKIDSTRKTELGRTVLLNKNMTTEDMEARVIGTLMGQAVGDALGTRYEFSSGAAAQKAVTRDKVNGHLPMLGGGPFRLIPGQITDDTELALMIARRLSGIGAAAQFYIAKAFVDWYLSDPFDIGNATSVAFGGINPNLPVEQIHAKMMKNAKGNMESLSNGCLMKISPIALFGSLSADVDSKIMNFAAETCKLSNPNPIAVDAVRVYVYAIRRAIHGVGRQEIWEQTLCQAETELVKKILNAAALQATPAPAENREPIPVDGSSQGYLGIALQLAFYELLHGQSFEESLTRTVARGGDTDTNGCIVGALLGAYYSYSSIPANWSKTVLNVQNPRREQLPELATSDIPSLALRLARGSN</sequence>
<dbReference type="InterPro" id="IPR050792">
    <property type="entry name" value="ADP-ribosylglycohydrolase"/>
</dbReference>
<dbReference type="InterPro" id="IPR036705">
    <property type="entry name" value="Ribosyl_crysJ1_sf"/>
</dbReference>
<dbReference type="Pfam" id="PF03747">
    <property type="entry name" value="ADP_ribosyl_GH"/>
    <property type="match status" value="1"/>
</dbReference>
<evidence type="ECO:0000313" key="1">
    <source>
        <dbReference type="EMBL" id="QBK87850.1"/>
    </source>
</evidence>
<dbReference type="Gene3D" id="1.10.4080.10">
    <property type="entry name" value="ADP-ribosylation/Crystallin J1"/>
    <property type="match status" value="1"/>
</dbReference>
<dbReference type="GO" id="GO:0016787">
    <property type="term" value="F:hydrolase activity"/>
    <property type="evidence" value="ECO:0007669"/>
    <property type="project" value="UniProtKB-KW"/>
</dbReference>